<dbReference type="PROSITE" id="PS50983">
    <property type="entry name" value="FE_B12_PBP"/>
    <property type="match status" value="1"/>
</dbReference>
<feature type="domain" description="Fe/B12 periplasmic-binding" evidence="2">
    <location>
        <begin position="29"/>
        <end position="284"/>
    </location>
</feature>
<sequence>MTETASAPERAVRADASGVVHTPAGAAARIVSLVPSITELLFDLGLGDQIVGRTAFCVHPVPQVKAVRSVGGTKALNWDKLNAARATHVIVNIDETPKELADALSAAGYTVVVTHPVEVTDNIALFRLMGALFGRAAEAEALVDAFNRALAALSDAAHAWHSRSVLYLIWREPWMTISRDTYIARMLALVNWLSVPATTGVRYPVIDLDEALLAAADLVLFSSEPFPFGDRHVAAFGEAFPRHAAKARLIDAEMVSWYGSRVLKGLPYLAAFATPTALAAGTDR</sequence>
<dbReference type="EMBL" id="UXAT02000008">
    <property type="protein sequence ID" value="VUX45837.1"/>
    <property type="molecule type" value="Genomic_DNA"/>
</dbReference>
<comment type="caution">
    <text evidence="3">The sequence shown here is derived from an EMBL/GenBank/DDBJ whole genome shotgun (WGS) entry which is preliminary data.</text>
</comment>
<organism evidence="3 4">
    <name type="scientific">Candidatus Defluviicoccus seviourii</name>
    <dbReference type="NCBI Taxonomy" id="2565273"/>
    <lineage>
        <taxon>Bacteria</taxon>
        <taxon>Pseudomonadati</taxon>
        <taxon>Pseudomonadota</taxon>
        <taxon>Alphaproteobacteria</taxon>
        <taxon>Rhodospirillales</taxon>
        <taxon>Rhodospirillaceae</taxon>
        <taxon>Defluviicoccus</taxon>
    </lineage>
</organism>
<evidence type="ECO:0000313" key="3">
    <source>
        <dbReference type="EMBL" id="VUX45837.1"/>
    </source>
</evidence>
<dbReference type="SUPFAM" id="SSF53807">
    <property type="entry name" value="Helical backbone' metal receptor"/>
    <property type="match status" value="1"/>
</dbReference>
<dbReference type="PANTHER" id="PTHR30535">
    <property type="entry name" value="VITAMIN B12-BINDING PROTEIN"/>
    <property type="match status" value="1"/>
</dbReference>
<dbReference type="NCBIfam" id="NF038402">
    <property type="entry name" value="TroA_like"/>
    <property type="match status" value="1"/>
</dbReference>
<name>A0A564WBE7_9PROT</name>
<dbReference type="Gene3D" id="3.40.50.1980">
    <property type="entry name" value="Nitrogenase molybdenum iron protein domain"/>
    <property type="match status" value="2"/>
</dbReference>
<proteinExistence type="predicted"/>
<dbReference type="InterPro" id="IPR002491">
    <property type="entry name" value="ABC_transptr_periplasmic_BD"/>
</dbReference>
<evidence type="ECO:0000313" key="4">
    <source>
        <dbReference type="Proteomes" id="UP000326641"/>
    </source>
</evidence>
<gene>
    <name evidence="3" type="ORF">DF3PA_160023</name>
</gene>
<evidence type="ECO:0000259" key="2">
    <source>
        <dbReference type="PROSITE" id="PS50983"/>
    </source>
</evidence>
<dbReference type="PANTHER" id="PTHR30535:SF35">
    <property type="entry name" value="PERIPLASMIC BINDING PROTEIN"/>
    <property type="match status" value="1"/>
</dbReference>
<dbReference type="InterPro" id="IPR054828">
    <property type="entry name" value="Vit_B12_bind_prot"/>
</dbReference>
<dbReference type="Proteomes" id="UP000326641">
    <property type="component" value="Unassembled WGS sequence"/>
</dbReference>
<keyword evidence="4" id="KW-1185">Reference proteome</keyword>
<evidence type="ECO:0000256" key="1">
    <source>
        <dbReference type="ARBA" id="ARBA00022729"/>
    </source>
</evidence>
<dbReference type="Pfam" id="PF01497">
    <property type="entry name" value="Peripla_BP_2"/>
    <property type="match status" value="1"/>
</dbReference>
<reference evidence="3" key="1">
    <citation type="submission" date="2018-11" db="EMBL/GenBank/DDBJ databases">
        <authorList>
            <person name="Onetto C."/>
        </authorList>
    </citation>
    <scope>NUCLEOTIDE SEQUENCE [LARGE SCALE GENOMIC DNA]</scope>
</reference>
<accession>A0A564WBE7</accession>
<protein>
    <submittedName>
        <fullName evidence="3">Periplasmic metal binding protein</fullName>
    </submittedName>
</protein>
<dbReference type="InterPro" id="IPR050902">
    <property type="entry name" value="ABC_Transporter_SBP"/>
</dbReference>
<keyword evidence="1" id="KW-0732">Signal</keyword>
<dbReference type="AlphaFoldDB" id="A0A564WBE7"/>